<proteinExistence type="predicted"/>
<evidence type="ECO:0000313" key="2">
    <source>
        <dbReference type="EMBL" id="MDQ7176253.1"/>
    </source>
</evidence>
<dbReference type="RefSeq" id="WP_165806043.1">
    <property type="nucleotide sequence ID" value="NZ_CP133244.1"/>
</dbReference>
<evidence type="ECO:0008006" key="4">
    <source>
        <dbReference type="Google" id="ProtNLM"/>
    </source>
</evidence>
<dbReference type="AlphaFoldDB" id="A0ABD5AYI0"/>
<reference evidence="2 3" key="1">
    <citation type="submission" date="2023-08" db="EMBL/GenBank/DDBJ databases">
        <title>Whole genome sequencing of Staphylococcus chromogenes NNSch 2386.</title>
        <authorList>
            <person name="Kropotov V.S."/>
            <person name="Boriskina E.V."/>
            <person name="Gordinskaya N.A."/>
            <person name="Shkurkina I.S."/>
            <person name="Kryazhev D.V."/>
            <person name="Alekseeva A.E."/>
            <person name="Makhova M.A."/>
        </authorList>
    </citation>
    <scope>NUCLEOTIDE SEQUENCE [LARGE SCALE GENOMIC DNA]</scope>
    <source>
        <strain evidence="2 3">NNSch 2386</strain>
    </source>
</reference>
<name>A0ABD5AYI0_STACR</name>
<evidence type="ECO:0000313" key="3">
    <source>
        <dbReference type="Proteomes" id="UP001240157"/>
    </source>
</evidence>
<organism evidence="2 3">
    <name type="scientific">Staphylococcus chromogenes</name>
    <name type="common">Staphylococcus hyicus subsp. chromogenes</name>
    <dbReference type="NCBI Taxonomy" id="46126"/>
    <lineage>
        <taxon>Bacteria</taxon>
        <taxon>Bacillati</taxon>
        <taxon>Bacillota</taxon>
        <taxon>Bacilli</taxon>
        <taxon>Bacillales</taxon>
        <taxon>Staphylococcaceae</taxon>
        <taxon>Staphylococcus</taxon>
    </lineage>
</organism>
<dbReference type="EMBL" id="JAVGJF010000079">
    <property type="protein sequence ID" value="MDQ7176253.1"/>
    <property type="molecule type" value="Genomic_DNA"/>
</dbReference>
<evidence type="ECO:0000256" key="1">
    <source>
        <dbReference type="SAM" id="MobiDB-lite"/>
    </source>
</evidence>
<comment type="caution">
    <text evidence="2">The sequence shown here is derived from an EMBL/GenBank/DDBJ whole genome shotgun (WGS) entry which is preliminary data.</text>
</comment>
<feature type="region of interest" description="Disordered" evidence="1">
    <location>
        <begin position="1"/>
        <end position="46"/>
    </location>
</feature>
<accession>A0ABD5AYI0</accession>
<protein>
    <recommendedName>
        <fullName evidence="4">Antitoxin</fullName>
    </recommendedName>
</protein>
<sequence>MNFDDIKKKGQDHLNEHKDEYIEKGKEYAKDKFGGDKKDENKDENK</sequence>
<dbReference type="Proteomes" id="UP001240157">
    <property type="component" value="Unassembled WGS sequence"/>
</dbReference>
<gene>
    <name evidence="2" type="ORF">RCF65_09640</name>
</gene>